<dbReference type="InterPro" id="IPR050793">
    <property type="entry name" value="CMP-NeuNAc_synthase"/>
</dbReference>
<keyword evidence="2" id="KW-1185">Reference proteome</keyword>
<dbReference type="GO" id="GO:0008781">
    <property type="term" value="F:N-acylneuraminate cytidylyltransferase activity"/>
    <property type="evidence" value="ECO:0007669"/>
    <property type="project" value="TreeGrafter"/>
</dbReference>
<name>A0A6G7J6D6_9FLAO</name>
<protein>
    <submittedName>
        <fullName evidence="1">Acylneuraminate cytidylyltransferase family protein</fullName>
    </submittedName>
</protein>
<keyword evidence="1" id="KW-0548">Nucleotidyltransferase</keyword>
<dbReference type="KEGG" id="mut:GVT53_17470"/>
<dbReference type="PANTHER" id="PTHR21485:SF6">
    <property type="entry name" value="N-ACYLNEURAMINATE CYTIDYLYLTRANSFERASE-RELATED"/>
    <property type="match status" value="1"/>
</dbReference>
<dbReference type="InterPro" id="IPR029044">
    <property type="entry name" value="Nucleotide-diphossugar_trans"/>
</dbReference>
<evidence type="ECO:0000313" key="2">
    <source>
        <dbReference type="Proteomes" id="UP000502928"/>
    </source>
</evidence>
<dbReference type="EMBL" id="CP049616">
    <property type="protein sequence ID" value="QII46395.1"/>
    <property type="molecule type" value="Genomic_DNA"/>
</dbReference>
<reference evidence="1 2" key="1">
    <citation type="submission" date="2020-02" db="EMBL/GenBank/DDBJ databases">
        <title>Complete genome of Muricauda sp. 501str8.</title>
        <authorList>
            <person name="Dong B."/>
            <person name="Zhu S."/>
            <person name="Yang J."/>
            <person name="Chen J."/>
        </authorList>
    </citation>
    <scope>NUCLEOTIDE SEQUENCE [LARGE SCALE GENOMIC DNA]</scope>
    <source>
        <strain evidence="1 2">501str8</strain>
    </source>
</reference>
<dbReference type="CDD" id="cd02513">
    <property type="entry name" value="CMP-NeuAc_Synthase"/>
    <property type="match status" value="1"/>
</dbReference>
<dbReference type="SUPFAM" id="SSF53448">
    <property type="entry name" value="Nucleotide-diphospho-sugar transferases"/>
    <property type="match status" value="1"/>
</dbReference>
<dbReference type="InterPro" id="IPR003329">
    <property type="entry name" value="Cytidylyl_trans"/>
</dbReference>
<organism evidence="1 2">
    <name type="scientific">Flagellimonas oceani</name>
    <dbReference type="NCBI Taxonomy" id="2698672"/>
    <lineage>
        <taxon>Bacteria</taxon>
        <taxon>Pseudomonadati</taxon>
        <taxon>Bacteroidota</taxon>
        <taxon>Flavobacteriia</taxon>
        <taxon>Flavobacteriales</taxon>
        <taxon>Flavobacteriaceae</taxon>
        <taxon>Flagellimonas</taxon>
    </lineage>
</organism>
<dbReference type="PANTHER" id="PTHR21485">
    <property type="entry name" value="HAD SUPERFAMILY MEMBERS CMAS AND KDSC"/>
    <property type="match status" value="1"/>
</dbReference>
<proteinExistence type="predicted"/>
<dbReference type="Pfam" id="PF02348">
    <property type="entry name" value="CTP_transf_3"/>
    <property type="match status" value="1"/>
</dbReference>
<evidence type="ECO:0000313" key="1">
    <source>
        <dbReference type="EMBL" id="QII46395.1"/>
    </source>
</evidence>
<dbReference type="Gene3D" id="3.90.550.10">
    <property type="entry name" value="Spore Coat Polysaccharide Biosynthesis Protein SpsA, Chain A"/>
    <property type="match status" value="1"/>
</dbReference>
<gene>
    <name evidence="1" type="ORF">GVT53_17470</name>
</gene>
<dbReference type="RefSeq" id="WP_166249770.1">
    <property type="nucleotide sequence ID" value="NZ_CP049616.1"/>
</dbReference>
<accession>A0A6G7J6D6</accession>
<dbReference type="AlphaFoldDB" id="A0A6G7J6D6"/>
<dbReference type="Proteomes" id="UP000502928">
    <property type="component" value="Chromosome"/>
</dbReference>
<sequence>MNSIVVIPARGGSKGLPGKNIKKLGGKPLIEYTICAAREVFNDEEIVVSTDDLEIKKIVEKTGLKVPFLRPKNLATDVASTQDVLLHIIDFYENQGYSFDVMVLLQPTSPFRTSRHIQEAIDLFYKNQGLDMVVSTKEAKSNPYFSLFEEDANGFLKKSKEGSFTRRQDCPKVWEFNGAIYVINVTALKRNKISEFKNIKKYPMDKKSSLDIDDEFDWLMAEKLVNE</sequence>
<keyword evidence="1" id="KW-0808">Transferase</keyword>